<keyword evidence="3" id="KW-1185">Reference proteome</keyword>
<evidence type="ECO:0000313" key="3">
    <source>
        <dbReference type="Proteomes" id="UP001501468"/>
    </source>
</evidence>
<gene>
    <name evidence="2" type="ORF">GCM10022399_03660</name>
</gene>
<feature type="compositionally biased region" description="Basic and acidic residues" evidence="1">
    <location>
        <begin position="28"/>
        <end position="58"/>
    </location>
</feature>
<evidence type="ECO:0000256" key="1">
    <source>
        <dbReference type="SAM" id="MobiDB-lite"/>
    </source>
</evidence>
<feature type="compositionally biased region" description="Basic and acidic residues" evidence="1">
    <location>
        <begin position="87"/>
        <end position="101"/>
    </location>
</feature>
<sequence>MQPGAQPAPRQVGHLTAAGSGQPDGDEGEPHGDLQCARRHEHAGTDEQRVGRQEDADQKPGLGESHCHEHEQGERTERRQQTKQKAIHSDTPRQCGLERRGPLALLGPRPGF</sequence>
<reference evidence="3" key="1">
    <citation type="journal article" date="2019" name="Int. J. Syst. Evol. Microbiol.">
        <title>The Global Catalogue of Microorganisms (GCM) 10K type strain sequencing project: providing services to taxonomists for standard genome sequencing and annotation.</title>
        <authorList>
            <consortium name="The Broad Institute Genomics Platform"/>
            <consortium name="The Broad Institute Genome Sequencing Center for Infectious Disease"/>
            <person name="Wu L."/>
            <person name="Ma J."/>
        </authorList>
    </citation>
    <scope>NUCLEOTIDE SEQUENCE [LARGE SCALE GENOMIC DNA]</scope>
    <source>
        <strain evidence="3">JCM 17125</strain>
    </source>
</reference>
<evidence type="ECO:0000313" key="2">
    <source>
        <dbReference type="EMBL" id="GAA3691098.1"/>
    </source>
</evidence>
<accession>A0ABP7CI34</accession>
<organism evidence="2 3">
    <name type="scientific">Terrabacter ginsenosidimutans</name>
    <dbReference type="NCBI Taxonomy" id="490575"/>
    <lineage>
        <taxon>Bacteria</taxon>
        <taxon>Bacillati</taxon>
        <taxon>Actinomycetota</taxon>
        <taxon>Actinomycetes</taxon>
        <taxon>Micrococcales</taxon>
        <taxon>Intrasporangiaceae</taxon>
        <taxon>Terrabacter</taxon>
    </lineage>
</organism>
<comment type="caution">
    <text evidence="2">The sequence shown here is derived from an EMBL/GenBank/DDBJ whole genome shotgun (WGS) entry which is preliminary data.</text>
</comment>
<proteinExistence type="predicted"/>
<feature type="region of interest" description="Disordered" evidence="1">
    <location>
        <begin position="1"/>
        <end position="112"/>
    </location>
</feature>
<protein>
    <submittedName>
        <fullName evidence="2">Uncharacterized protein</fullName>
    </submittedName>
</protein>
<dbReference type="Proteomes" id="UP001501468">
    <property type="component" value="Unassembled WGS sequence"/>
</dbReference>
<dbReference type="EMBL" id="BAABDC010000001">
    <property type="protein sequence ID" value="GAA3691098.1"/>
    <property type="molecule type" value="Genomic_DNA"/>
</dbReference>
<feature type="compositionally biased region" description="Basic and acidic residues" evidence="1">
    <location>
        <begin position="65"/>
        <end position="80"/>
    </location>
</feature>
<name>A0ABP7CI34_9MICO</name>